<comment type="caution">
    <text evidence="6">Lacks conserved residue(s) required for the propagation of feature annotation.</text>
</comment>
<reference evidence="10" key="1">
    <citation type="submission" date="2016-06" db="UniProtKB">
        <authorList>
            <consortium name="WormBaseParasite"/>
        </authorList>
    </citation>
    <scope>IDENTIFICATION</scope>
</reference>
<proteinExistence type="inferred from homology"/>
<dbReference type="AlphaFoldDB" id="A0A183J2Q6"/>
<comment type="similarity">
    <text evidence="2 6">Belongs to the YIP1 family.</text>
</comment>
<dbReference type="GO" id="GO:0006888">
    <property type="term" value="P:endoplasmic reticulum to Golgi vesicle-mediated transport"/>
    <property type="evidence" value="ECO:0007669"/>
    <property type="project" value="InterPro"/>
</dbReference>
<evidence type="ECO:0000256" key="2">
    <source>
        <dbReference type="ARBA" id="ARBA00010596"/>
    </source>
</evidence>
<gene>
    <name evidence="8" type="ORF">SBAD_LOCUS10154</name>
</gene>
<keyword evidence="5 6" id="KW-0472">Membrane</keyword>
<reference evidence="8 9" key="2">
    <citation type="submission" date="2018-11" db="EMBL/GenBank/DDBJ databases">
        <authorList>
            <consortium name="Pathogen Informatics"/>
        </authorList>
    </citation>
    <scope>NUCLEOTIDE SEQUENCE [LARGE SCALE GENOMIC DNA]</scope>
</reference>
<evidence type="ECO:0000313" key="10">
    <source>
        <dbReference type="WBParaSite" id="SBAD_0001051701-mRNA-1"/>
    </source>
</evidence>
<feature type="domain" description="Yip1" evidence="7">
    <location>
        <begin position="77"/>
        <end position="212"/>
    </location>
</feature>
<feature type="transmembrane region" description="Helical" evidence="6">
    <location>
        <begin position="197"/>
        <end position="214"/>
    </location>
</feature>
<evidence type="ECO:0000256" key="6">
    <source>
        <dbReference type="RuleBase" id="RU361264"/>
    </source>
</evidence>
<evidence type="ECO:0000313" key="9">
    <source>
        <dbReference type="Proteomes" id="UP000270296"/>
    </source>
</evidence>
<organism evidence="10">
    <name type="scientific">Soboliphyme baturini</name>
    <dbReference type="NCBI Taxonomy" id="241478"/>
    <lineage>
        <taxon>Eukaryota</taxon>
        <taxon>Metazoa</taxon>
        <taxon>Ecdysozoa</taxon>
        <taxon>Nematoda</taxon>
        <taxon>Enoplea</taxon>
        <taxon>Dorylaimia</taxon>
        <taxon>Dioctophymatida</taxon>
        <taxon>Dioctophymatoidea</taxon>
        <taxon>Soboliphymatidae</taxon>
        <taxon>Soboliphyme</taxon>
    </lineage>
</organism>
<dbReference type="PANTHER" id="PTHR21236">
    <property type="entry name" value="GOLGI MEMBRANE PROTEIN YIP1"/>
    <property type="match status" value="1"/>
</dbReference>
<evidence type="ECO:0000256" key="4">
    <source>
        <dbReference type="ARBA" id="ARBA00022989"/>
    </source>
</evidence>
<dbReference type="PANTHER" id="PTHR21236:SF1">
    <property type="entry name" value="PROTEIN YIPF6"/>
    <property type="match status" value="1"/>
</dbReference>
<evidence type="ECO:0000256" key="5">
    <source>
        <dbReference type="ARBA" id="ARBA00023136"/>
    </source>
</evidence>
<feature type="transmembrane region" description="Helical" evidence="6">
    <location>
        <begin position="88"/>
        <end position="104"/>
    </location>
</feature>
<feature type="transmembrane region" description="Helical" evidence="6">
    <location>
        <begin position="149"/>
        <end position="171"/>
    </location>
</feature>
<dbReference type="GO" id="GO:0000139">
    <property type="term" value="C:Golgi membrane"/>
    <property type="evidence" value="ECO:0007669"/>
    <property type="project" value="UniProtKB-SubCell"/>
</dbReference>
<evidence type="ECO:0000259" key="7">
    <source>
        <dbReference type="Pfam" id="PF04893"/>
    </source>
</evidence>
<dbReference type="InterPro" id="IPR006977">
    <property type="entry name" value="Yip1_dom"/>
</dbReference>
<feature type="transmembrane region" description="Helical" evidence="6">
    <location>
        <begin position="116"/>
        <end position="137"/>
    </location>
</feature>
<dbReference type="EMBL" id="UZAM01013692">
    <property type="protein sequence ID" value="VDP29438.1"/>
    <property type="molecule type" value="Genomic_DNA"/>
</dbReference>
<dbReference type="GO" id="GO:0005802">
    <property type="term" value="C:trans-Golgi network"/>
    <property type="evidence" value="ECO:0007669"/>
    <property type="project" value="TreeGrafter"/>
</dbReference>
<evidence type="ECO:0000256" key="3">
    <source>
        <dbReference type="ARBA" id="ARBA00022692"/>
    </source>
</evidence>
<dbReference type="Proteomes" id="UP000270296">
    <property type="component" value="Unassembled WGS sequence"/>
</dbReference>
<accession>A0A183J2Q6</accession>
<sequence length="221" mass="24588">MEESEATYSKQPLLADSSLNDNASVDIDESQIRGLIEVPGSAEAQNGKGDEDLDEPVWRTIKRDLDSVSEKFFLVLKPKSNQQLLRNWDLWGPLFLCVLMSMFLHDGSGSLRGPQFTEAFIVIWCGACVVTINTKLLGGNISFFQTLCVLGYCLLPLALALVVCQIMFLTMKPSLFLFVSRSTAFLAHVPPPHRKALVVYPVVLFYLIITWMIISQNIGSA</sequence>
<dbReference type="Pfam" id="PF04893">
    <property type="entry name" value="Yip1"/>
    <property type="match status" value="1"/>
</dbReference>
<keyword evidence="4 6" id="KW-1133">Transmembrane helix</keyword>
<evidence type="ECO:0000313" key="8">
    <source>
        <dbReference type="EMBL" id="VDP29438.1"/>
    </source>
</evidence>
<dbReference type="WBParaSite" id="SBAD_0001051701-mRNA-1">
    <property type="protein sequence ID" value="SBAD_0001051701-mRNA-1"/>
    <property type="gene ID" value="SBAD_0001051701"/>
</dbReference>
<name>A0A183J2Q6_9BILA</name>
<dbReference type="OrthoDB" id="411251at2759"/>
<protein>
    <recommendedName>
        <fullName evidence="6">Protein YIPF</fullName>
    </recommendedName>
</protein>
<evidence type="ECO:0000256" key="1">
    <source>
        <dbReference type="ARBA" id="ARBA00004141"/>
    </source>
</evidence>
<comment type="subcellular location">
    <subcellularLocation>
        <location evidence="6">Golgi apparatus membrane</location>
        <topology evidence="6">Multi-pass membrane protein</topology>
    </subcellularLocation>
    <subcellularLocation>
        <location evidence="1">Membrane</location>
        <topology evidence="1">Multi-pass membrane protein</topology>
    </subcellularLocation>
</comment>
<keyword evidence="3 6" id="KW-0812">Transmembrane</keyword>
<dbReference type="InterPro" id="IPR045231">
    <property type="entry name" value="Yip1/4-like"/>
</dbReference>
<keyword evidence="9" id="KW-1185">Reference proteome</keyword>